<dbReference type="SUPFAM" id="SSF55874">
    <property type="entry name" value="ATPase domain of HSP90 chaperone/DNA topoisomerase II/histidine kinase"/>
    <property type="match status" value="1"/>
</dbReference>
<dbReference type="InterPro" id="IPR000014">
    <property type="entry name" value="PAS"/>
</dbReference>
<dbReference type="eggNOG" id="COG2205">
    <property type="taxonomic scope" value="Bacteria"/>
</dbReference>
<dbReference type="PANTHER" id="PTHR43047">
    <property type="entry name" value="TWO-COMPONENT HISTIDINE PROTEIN KINASE"/>
    <property type="match status" value="1"/>
</dbReference>
<evidence type="ECO:0000256" key="1">
    <source>
        <dbReference type="ARBA" id="ARBA00000085"/>
    </source>
</evidence>
<dbReference type="OrthoDB" id="5389090at2"/>
<keyword evidence="4" id="KW-0597">Phosphoprotein</keyword>
<dbReference type="Gene3D" id="3.40.50.2300">
    <property type="match status" value="1"/>
</dbReference>
<dbReference type="STRING" id="43989.cce_1777"/>
<dbReference type="SMART" id="SM00388">
    <property type="entry name" value="HisKA"/>
    <property type="match status" value="1"/>
</dbReference>
<keyword evidence="5" id="KW-0808">Transferase</keyword>
<dbReference type="PROSITE" id="PS50109">
    <property type="entry name" value="HIS_KIN"/>
    <property type="match status" value="1"/>
</dbReference>
<dbReference type="InterPro" id="IPR036890">
    <property type="entry name" value="HATPase_C_sf"/>
</dbReference>
<keyword evidence="7" id="KW-0902">Two-component regulatory system</keyword>
<dbReference type="Proteomes" id="UP000001203">
    <property type="component" value="Chromosome circular"/>
</dbReference>
<keyword evidence="6" id="KW-0418">Kinase</keyword>
<dbReference type="InterPro" id="IPR029016">
    <property type="entry name" value="GAF-like_dom_sf"/>
</dbReference>
<evidence type="ECO:0000256" key="3">
    <source>
        <dbReference type="ARBA" id="ARBA00012438"/>
    </source>
</evidence>
<dbReference type="SUPFAM" id="SSF47384">
    <property type="entry name" value="Homodimeric domain of signal transducing histidine kinase"/>
    <property type="match status" value="1"/>
</dbReference>
<evidence type="ECO:0000256" key="10">
    <source>
        <dbReference type="SAM" id="Coils"/>
    </source>
</evidence>
<dbReference type="AlphaFoldDB" id="B1WZH5"/>
<evidence type="ECO:0000256" key="5">
    <source>
        <dbReference type="ARBA" id="ARBA00022679"/>
    </source>
</evidence>
<evidence type="ECO:0000256" key="4">
    <source>
        <dbReference type="ARBA" id="ARBA00022553"/>
    </source>
</evidence>
<proteinExistence type="inferred from homology"/>
<gene>
    <name evidence="13" type="ordered locus">cce_1777</name>
</gene>
<evidence type="ECO:0000313" key="13">
    <source>
        <dbReference type="EMBL" id="ACB51127.1"/>
    </source>
</evidence>
<dbReference type="Gene3D" id="3.30.450.20">
    <property type="entry name" value="PAS domain"/>
    <property type="match status" value="2"/>
</dbReference>
<dbReference type="EC" id="2.7.13.3" evidence="3"/>
<dbReference type="FunFam" id="3.30.565.10:FF:000010">
    <property type="entry name" value="Sensor histidine kinase RcsC"/>
    <property type="match status" value="1"/>
</dbReference>
<dbReference type="EMBL" id="CP000806">
    <property type="protein sequence ID" value="ACB51127.1"/>
    <property type="molecule type" value="Genomic_DNA"/>
</dbReference>
<dbReference type="CDD" id="cd00130">
    <property type="entry name" value="PAS"/>
    <property type="match status" value="1"/>
</dbReference>
<feature type="domain" description="Histidine kinase" evidence="11">
    <location>
        <begin position="354"/>
        <end position="577"/>
    </location>
</feature>
<organism evidence="13 14">
    <name type="scientific">Crocosphaera subtropica (strain ATCC 51142 / BH68)</name>
    <name type="common">Cyanothece sp. (strain ATCC 51142)</name>
    <dbReference type="NCBI Taxonomy" id="43989"/>
    <lineage>
        <taxon>Bacteria</taxon>
        <taxon>Bacillati</taxon>
        <taxon>Cyanobacteriota</taxon>
        <taxon>Cyanophyceae</taxon>
        <taxon>Oscillatoriophycideae</taxon>
        <taxon>Chroococcales</taxon>
        <taxon>Aphanothecaceae</taxon>
        <taxon>Crocosphaera</taxon>
        <taxon>Crocosphaera subtropica</taxon>
    </lineage>
</organism>
<dbReference type="Gene3D" id="1.10.287.130">
    <property type="match status" value="1"/>
</dbReference>
<dbReference type="Pfam" id="PF00512">
    <property type="entry name" value="HisKA"/>
    <property type="match status" value="1"/>
</dbReference>
<dbReference type="InterPro" id="IPR003661">
    <property type="entry name" value="HisK_dim/P_dom"/>
</dbReference>
<dbReference type="SUPFAM" id="SSF55785">
    <property type="entry name" value="PYP-like sensor domain (PAS domain)"/>
    <property type="match status" value="1"/>
</dbReference>
<keyword evidence="14" id="KW-1185">Reference proteome</keyword>
<dbReference type="InterPro" id="IPR003594">
    <property type="entry name" value="HATPase_dom"/>
</dbReference>
<dbReference type="SMART" id="SM00387">
    <property type="entry name" value="HATPase_c"/>
    <property type="match status" value="1"/>
</dbReference>
<feature type="coiled-coil region" evidence="10">
    <location>
        <begin position="182"/>
        <end position="213"/>
    </location>
</feature>
<keyword evidence="10" id="KW-0175">Coiled coil</keyword>
<dbReference type="PRINTS" id="PR00344">
    <property type="entry name" value="BCTRLSENSOR"/>
</dbReference>
<feature type="domain" description="Response regulatory" evidence="12">
    <location>
        <begin position="601"/>
        <end position="716"/>
    </location>
</feature>
<evidence type="ECO:0000256" key="6">
    <source>
        <dbReference type="ARBA" id="ARBA00022777"/>
    </source>
</evidence>
<dbReference type="PROSITE" id="PS50110">
    <property type="entry name" value="RESPONSE_REGULATORY"/>
    <property type="match status" value="1"/>
</dbReference>
<evidence type="ECO:0000313" key="14">
    <source>
        <dbReference type="Proteomes" id="UP000001203"/>
    </source>
</evidence>
<dbReference type="Pfam" id="PF13188">
    <property type="entry name" value="PAS_8"/>
    <property type="match status" value="1"/>
</dbReference>
<dbReference type="KEGG" id="cyt:cce_1777"/>
<protein>
    <recommendedName>
        <fullName evidence="8">Circadian input-output histidine kinase CikA</fullName>
        <ecNumber evidence="3">2.7.13.3</ecNumber>
    </recommendedName>
</protein>
<dbReference type="Gene3D" id="3.30.565.10">
    <property type="entry name" value="Histidine kinase-like ATPase, C-terminal domain"/>
    <property type="match status" value="1"/>
</dbReference>
<evidence type="ECO:0000259" key="12">
    <source>
        <dbReference type="PROSITE" id="PS50110"/>
    </source>
</evidence>
<name>B1WZH5_CROS5</name>
<dbReference type="InterPro" id="IPR001789">
    <property type="entry name" value="Sig_transdc_resp-reg_receiver"/>
</dbReference>
<dbReference type="GO" id="GO:0000155">
    <property type="term" value="F:phosphorelay sensor kinase activity"/>
    <property type="evidence" value="ECO:0007669"/>
    <property type="project" value="InterPro"/>
</dbReference>
<evidence type="ECO:0000256" key="2">
    <source>
        <dbReference type="ARBA" id="ARBA00006402"/>
    </source>
</evidence>
<dbReference type="InterPro" id="IPR005467">
    <property type="entry name" value="His_kinase_dom"/>
</dbReference>
<comment type="similarity">
    <text evidence="2">In the N-terminal section; belongs to the phytochrome family.</text>
</comment>
<dbReference type="Gene3D" id="3.30.450.40">
    <property type="match status" value="1"/>
</dbReference>
<evidence type="ECO:0000256" key="7">
    <source>
        <dbReference type="ARBA" id="ARBA00023012"/>
    </source>
</evidence>
<comment type="caution">
    <text evidence="9">Lacks conserved residue(s) required for the propagation of feature annotation.</text>
</comment>
<dbReference type="FunFam" id="1.10.287.130:FF:000001">
    <property type="entry name" value="Two-component sensor histidine kinase"/>
    <property type="match status" value="1"/>
</dbReference>
<evidence type="ECO:0000259" key="11">
    <source>
        <dbReference type="PROSITE" id="PS50109"/>
    </source>
</evidence>
<dbReference type="HOGENOM" id="CLU_340030_0_0_3"/>
<dbReference type="CDD" id="cd16922">
    <property type="entry name" value="HATPase_EvgS-ArcB-TorS-like"/>
    <property type="match status" value="1"/>
</dbReference>
<sequence length="835" mass="95577">MLMDFSTDSLVSHEKKKKAIDFEKITNEQSFSDILHHIFWGISSANQQEFFESLVFHLTQVLKIDYAFISQLEGDDAVNTLAGCFRGNKCDNCVYQLSNTPCEIVIKEGKYTCFDNIKKVFTNDILIQKNNIESYIGRALYDQTGKIIGILCVMSCSPLHNAKLLPKIIDIFAISAARELEKKQADQDLDKLNKTLEELVQKRTNQLEIINQNLRREIKRRKNTEFQLIKQENKFKDLVYNIDNGIILVDTEGKIKFANPAALAIFEQPLQSLLEYDFGIPIVSNKPVELEIIKAKNKTGFVEMNVTFTEWEKESVYLVSIREITERKKAEEALIKAKEEADLANQAKTEFLANVSHELRTPMNAILGFAELLKLKLKAQEPPIYEYIETIYNSSNSLLSLINDLLDINQVEAGKIELNYHGFSVRTLLTEIINIFSNQASKQQLQLLVDIQDNVPEFINFDSLRLRQILVNLIGNSLKFTSKGYIKVSLSMQNLYGNYGTLKIEVQDTGIGIKDEDKQQIFEAFIQSQGQDNYRYGGNGLGLFITQKITEFLGGTITLDSEWGEGSTFTLMFADVEIVNSTNVLQQESCEITLNDIETMTILVVDNIPEHCDLIEGYFVGTEHNLMFANQKEIAINFIKSHCVDIILMNLEFDTINNSLEVLKILRRQNKTQYTPVISMTDLPLDMAENHQTLFQGVLKQPIHYSQLVQVLSKISLEKEEPKSNIDFSLTASDYQVITNVFDLLGKLQEIEEDSWNRIRQRMILSELQTFAHDLEHLGQTYNCPILMNYSEILANYLSILDIEQLSNTLEKFPQIRVSLLDYSNCVNRDWNSQP</sequence>
<dbReference type="InterPro" id="IPR004358">
    <property type="entry name" value="Sig_transdc_His_kin-like_C"/>
</dbReference>
<dbReference type="SUPFAM" id="SSF55781">
    <property type="entry name" value="GAF domain-like"/>
    <property type="match status" value="1"/>
</dbReference>
<comment type="catalytic activity">
    <reaction evidence="1">
        <text>ATP + protein L-histidine = ADP + protein N-phospho-L-histidine.</text>
        <dbReference type="EC" id="2.7.13.3"/>
    </reaction>
</comment>
<dbReference type="SUPFAM" id="SSF52172">
    <property type="entry name" value="CheY-like"/>
    <property type="match status" value="1"/>
</dbReference>
<dbReference type="InterPro" id="IPR011006">
    <property type="entry name" value="CheY-like_superfamily"/>
</dbReference>
<evidence type="ECO:0000256" key="8">
    <source>
        <dbReference type="ARBA" id="ARBA00074306"/>
    </source>
</evidence>
<dbReference type="Pfam" id="PF02518">
    <property type="entry name" value="HATPase_c"/>
    <property type="match status" value="1"/>
</dbReference>
<evidence type="ECO:0000256" key="9">
    <source>
        <dbReference type="PROSITE-ProRule" id="PRU00169"/>
    </source>
</evidence>
<reference evidence="13 14" key="1">
    <citation type="journal article" date="2008" name="Proc. Natl. Acad. Sci. U.S.A.">
        <title>The genome of Cyanothece 51142, a unicellular diazotrophic cyanobacterium important in the marine nitrogen cycle.</title>
        <authorList>
            <person name="Welsh E.A."/>
            <person name="Liberton M."/>
            <person name="Stoeckel J."/>
            <person name="Loh T."/>
            <person name="Elvitigala T."/>
            <person name="Wang C."/>
            <person name="Wollam A."/>
            <person name="Fulton R.S."/>
            <person name="Clifton S.W."/>
            <person name="Jacobs J.M."/>
            <person name="Aurora R."/>
            <person name="Ghosh B.K."/>
            <person name="Sherman L.A."/>
            <person name="Smith R.D."/>
            <person name="Wilson R.K."/>
            <person name="Pakrasi H.B."/>
        </authorList>
    </citation>
    <scope>NUCLEOTIDE SEQUENCE [LARGE SCALE GENOMIC DNA]</scope>
    <source>
        <strain evidence="14">ATCC 51142 / BH68</strain>
    </source>
</reference>
<dbReference type="CDD" id="cd00082">
    <property type="entry name" value="HisKA"/>
    <property type="match status" value="1"/>
</dbReference>
<dbReference type="InterPro" id="IPR036097">
    <property type="entry name" value="HisK_dim/P_sf"/>
</dbReference>
<dbReference type="InterPro" id="IPR035965">
    <property type="entry name" value="PAS-like_dom_sf"/>
</dbReference>
<accession>B1WZH5</accession>